<name>A0ABN9TNK2_9DINO</name>
<organism evidence="2 3">
    <name type="scientific">Prorocentrum cordatum</name>
    <dbReference type="NCBI Taxonomy" id="2364126"/>
    <lineage>
        <taxon>Eukaryota</taxon>
        <taxon>Sar</taxon>
        <taxon>Alveolata</taxon>
        <taxon>Dinophyceae</taxon>
        <taxon>Prorocentrales</taxon>
        <taxon>Prorocentraceae</taxon>
        <taxon>Prorocentrum</taxon>
    </lineage>
</organism>
<proteinExistence type="predicted"/>
<dbReference type="EMBL" id="CAUYUJ010014918">
    <property type="protein sequence ID" value="CAK0847646.1"/>
    <property type="molecule type" value="Genomic_DNA"/>
</dbReference>
<comment type="caution">
    <text evidence="2">The sequence shown here is derived from an EMBL/GenBank/DDBJ whole genome shotgun (WGS) entry which is preliminary data.</text>
</comment>
<reference evidence="2" key="1">
    <citation type="submission" date="2023-10" db="EMBL/GenBank/DDBJ databases">
        <authorList>
            <person name="Chen Y."/>
            <person name="Shah S."/>
            <person name="Dougan E. K."/>
            <person name="Thang M."/>
            <person name="Chan C."/>
        </authorList>
    </citation>
    <scope>NUCLEOTIDE SEQUENCE [LARGE SCALE GENOMIC DNA]</scope>
</reference>
<sequence>SAPPRAARTLRTLHLAPPMRIAARRRSKRARLPIQHSAARAGAGENSRGARRQGGSGPPGPPVPKKKKKKKKRRITGEGEKKAGEEERRKNATDAAQTSPGVRSDQDFEADPAAVTRDGWRYRYASLP</sequence>
<feature type="non-terminal residue" evidence="2">
    <location>
        <position position="1"/>
    </location>
</feature>
<evidence type="ECO:0000313" key="2">
    <source>
        <dbReference type="EMBL" id="CAK0847646.1"/>
    </source>
</evidence>
<gene>
    <name evidence="2" type="ORF">PCOR1329_LOCUS40804</name>
</gene>
<dbReference type="Proteomes" id="UP001189429">
    <property type="component" value="Unassembled WGS sequence"/>
</dbReference>
<evidence type="ECO:0000256" key="1">
    <source>
        <dbReference type="SAM" id="MobiDB-lite"/>
    </source>
</evidence>
<evidence type="ECO:0000313" key="3">
    <source>
        <dbReference type="Proteomes" id="UP001189429"/>
    </source>
</evidence>
<feature type="compositionally biased region" description="Basic and acidic residues" evidence="1">
    <location>
        <begin position="75"/>
        <end position="92"/>
    </location>
</feature>
<accession>A0ABN9TNK2</accession>
<keyword evidence="3" id="KW-1185">Reference proteome</keyword>
<feature type="compositionally biased region" description="Basic residues" evidence="1">
    <location>
        <begin position="22"/>
        <end position="31"/>
    </location>
</feature>
<feature type="compositionally biased region" description="Basic residues" evidence="1">
    <location>
        <begin position="64"/>
        <end position="74"/>
    </location>
</feature>
<protein>
    <submittedName>
        <fullName evidence="2">Uncharacterized protein</fullName>
    </submittedName>
</protein>
<feature type="region of interest" description="Disordered" evidence="1">
    <location>
        <begin position="1"/>
        <end position="112"/>
    </location>
</feature>